<dbReference type="PANTHER" id="PTHR11733">
    <property type="entry name" value="ZINC METALLOPROTEASE FAMILY M13 NEPRILYSIN-RELATED"/>
    <property type="match status" value="1"/>
</dbReference>
<dbReference type="InterPro" id="IPR042089">
    <property type="entry name" value="Peptidase_M13_dom_2"/>
</dbReference>
<keyword evidence="4" id="KW-1185">Reference proteome</keyword>
<dbReference type="PROSITE" id="PS51885">
    <property type="entry name" value="NEPRILYSIN"/>
    <property type="match status" value="1"/>
</dbReference>
<dbReference type="Gene3D" id="3.40.390.10">
    <property type="entry name" value="Collagenase (Catalytic Domain)"/>
    <property type="match status" value="1"/>
</dbReference>
<protein>
    <submittedName>
        <fullName evidence="5">Endothelin-converting enzyme 1-like</fullName>
    </submittedName>
</protein>
<reference evidence="5" key="1">
    <citation type="submission" date="2025-08" db="UniProtKB">
        <authorList>
            <consortium name="RefSeq"/>
        </authorList>
    </citation>
    <scope>IDENTIFICATION</scope>
    <source>
        <tissue evidence="5">Testes</tissue>
    </source>
</reference>
<proteinExistence type="predicted"/>
<dbReference type="SUPFAM" id="SSF55486">
    <property type="entry name" value="Metalloproteases ('zincins'), catalytic domain"/>
    <property type="match status" value="1"/>
</dbReference>
<keyword evidence="2" id="KW-0732">Signal</keyword>
<dbReference type="Gene3D" id="1.10.1380.10">
    <property type="entry name" value="Neutral endopeptidase , domain2"/>
    <property type="match status" value="1"/>
</dbReference>
<dbReference type="InterPro" id="IPR008753">
    <property type="entry name" value="Peptidase_M13_N"/>
</dbReference>
<dbReference type="InterPro" id="IPR000718">
    <property type="entry name" value="Peptidase_M13"/>
</dbReference>
<feature type="signal peptide" evidence="2">
    <location>
        <begin position="1"/>
        <end position="21"/>
    </location>
</feature>
<accession>A0ABM0M5C0</accession>
<dbReference type="Pfam" id="PF05649">
    <property type="entry name" value="Peptidase_M13_N"/>
    <property type="match status" value="1"/>
</dbReference>
<dbReference type="RefSeq" id="XP_006815211.1">
    <property type="nucleotide sequence ID" value="XM_006815148.1"/>
</dbReference>
<evidence type="ECO:0000256" key="2">
    <source>
        <dbReference type="SAM" id="SignalP"/>
    </source>
</evidence>
<dbReference type="GeneID" id="102810416"/>
<organism evidence="4 5">
    <name type="scientific">Saccoglossus kowalevskii</name>
    <name type="common">Acorn worm</name>
    <dbReference type="NCBI Taxonomy" id="10224"/>
    <lineage>
        <taxon>Eukaryota</taxon>
        <taxon>Metazoa</taxon>
        <taxon>Hemichordata</taxon>
        <taxon>Enteropneusta</taxon>
        <taxon>Harrimaniidae</taxon>
        <taxon>Saccoglossus</taxon>
    </lineage>
</organism>
<dbReference type="PANTHER" id="PTHR11733:SF167">
    <property type="entry name" value="FI17812P1-RELATED"/>
    <property type="match status" value="1"/>
</dbReference>
<feature type="domain" description="Peptidase M13 N-terminal" evidence="3">
    <location>
        <begin position="52"/>
        <end position="373"/>
    </location>
</feature>
<feature type="region of interest" description="Disordered" evidence="1">
    <location>
        <begin position="421"/>
        <end position="452"/>
    </location>
</feature>
<feature type="chain" id="PRO_5045076589" evidence="2">
    <location>
        <begin position="22"/>
        <end position="452"/>
    </location>
</feature>
<evidence type="ECO:0000313" key="4">
    <source>
        <dbReference type="Proteomes" id="UP000694865"/>
    </source>
</evidence>
<sequence>MDPIYLVVVICLVIEFTDVNGRTSEDVALDMETRDLGLAQVMTARMDTTVEPCVDFYQFTCGNWIESHDIPASQSRFDMFKQLKLNVSKTIMDSVEKTITDNDIKPIVDAKNYYQSCIDLDGIDNVGKAPLTRLLESLGGWPVLGDNPGGRWNASHYKLESLLSLMLREIGNSLLFSTHVSTETMQPSRRVIQFLKAYFDFMHNVSLTMGADENEADMQLRELIEFEIALVNFTTPDEDLHVVRGMTLLELQEKIPEFDWKEYLNGTQFVIVNDTEKVNVYDLHYLEKAMRFALNTDARTVSNYLVWGAVSEVITKLSSEFRYMAEEYSSVMFGRKLELERCEACVNHISYTMQFAIARIFVDERFDDESKANGGSVCLPITDKNALLTALDTLVRLKYICTSLEFGQNIESIPDGPLSSKGGVIMPLEPTTSPSQEDLLGSWRVASSSGKT</sequence>
<evidence type="ECO:0000256" key="1">
    <source>
        <dbReference type="SAM" id="MobiDB-lite"/>
    </source>
</evidence>
<dbReference type="InterPro" id="IPR024079">
    <property type="entry name" value="MetalloPept_cat_dom_sf"/>
</dbReference>
<evidence type="ECO:0000313" key="5">
    <source>
        <dbReference type="RefSeq" id="XP_006815211.1"/>
    </source>
</evidence>
<evidence type="ECO:0000259" key="3">
    <source>
        <dbReference type="Pfam" id="PF05649"/>
    </source>
</evidence>
<gene>
    <name evidence="5" type="primary">LOC102810416</name>
</gene>
<dbReference type="Proteomes" id="UP000694865">
    <property type="component" value="Unplaced"/>
</dbReference>
<name>A0ABM0M5C0_SACKO</name>